<name>A0AAD7AMT6_9AGAR</name>
<keyword evidence="2" id="KW-1185">Reference proteome</keyword>
<reference evidence="1" key="1">
    <citation type="submission" date="2023-03" db="EMBL/GenBank/DDBJ databases">
        <title>Massive genome expansion in bonnet fungi (Mycena s.s.) driven by repeated elements and novel gene families across ecological guilds.</title>
        <authorList>
            <consortium name="Lawrence Berkeley National Laboratory"/>
            <person name="Harder C.B."/>
            <person name="Miyauchi S."/>
            <person name="Viragh M."/>
            <person name="Kuo A."/>
            <person name="Thoen E."/>
            <person name="Andreopoulos B."/>
            <person name="Lu D."/>
            <person name="Skrede I."/>
            <person name="Drula E."/>
            <person name="Henrissat B."/>
            <person name="Morin E."/>
            <person name="Kohler A."/>
            <person name="Barry K."/>
            <person name="LaButti K."/>
            <person name="Morin E."/>
            <person name="Salamov A."/>
            <person name="Lipzen A."/>
            <person name="Mereny Z."/>
            <person name="Hegedus B."/>
            <person name="Baldrian P."/>
            <person name="Stursova M."/>
            <person name="Weitz H."/>
            <person name="Taylor A."/>
            <person name="Grigoriev I.V."/>
            <person name="Nagy L.G."/>
            <person name="Martin F."/>
            <person name="Kauserud H."/>
        </authorList>
    </citation>
    <scope>NUCLEOTIDE SEQUENCE</scope>
    <source>
        <strain evidence="1">CBHHK002</strain>
    </source>
</reference>
<protein>
    <submittedName>
        <fullName evidence="1">Uncharacterized protein</fullName>
    </submittedName>
</protein>
<organism evidence="1 2">
    <name type="scientific">Mycena albidolilacea</name>
    <dbReference type="NCBI Taxonomy" id="1033008"/>
    <lineage>
        <taxon>Eukaryota</taxon>
        <taxon>Fungi</taxon>
        <taxon>Dikarya</taxon>
        <taxon>Basidiomycota</taxon>
        <taxon>Agaricomycotina</taxon>
        <taxon>Agaricomycetes</taxon>
        <taxon>Agaricomycetidae</taxon>
        <taxon>Agaricales</taxon>
        <taxon>Marasmiineae</taxon>
        <taxon>Mycenaceae</taxon>
        <taxon>Mycena</taxon>
    </lineage>
</organism>
<sequence length="187" mass="21280">PTCQDHFRRRIPPQQVPWLAGTLHALLLSNEAQQKRASLQKSVVFPRSPKCAPCAKLRSHMFEKGMGGCTTVLRSSNGGRCTARLSPKSGRPVGWTAAVVNTRGVRRGVFYVRRRQFAERMVHLALRAAGYRRAQFVKRCSCGRRHREFVRVRPNGSLDDIERIIRRCLKKIGEGDAPQLLFHPQKR</sequence>
<dbReference type="EMBL" id="JARIHO010000004">
    <property type="protein sequence ID" value="KAJ7363035.1"/>
    <property type="molecule type" value="Genomic_DNA"/>
</dbReference>
<dbReference type="AlphaFoldDB" id="A0AAD7AMT6"/>
<gene>
    <name evidence="1" type="ORF">DFH08DRAFT_329411</name>
</gene>
<evidence type="ECO:0000313" key="2">
    <source>
        <dbReference type="Proteomes" id="UP001218218"/>
    </source>
</evidence>
<feature type="non-terminal residue" evidence="1">
    <location>
        <position position="187"/>
    </location>
</feature>
<accession>A0AAD7AMT6</accession>
<proteinExistence type="predicted"/>
<dbReference type="Proteomes" id="UP001218218">
    <property type="component" value="Unassembled WGS sequence"/>
</dbReference>
<evidence type="ECO:0000313" key="1">
    <source>
        <dbReference type="EMBL" id="KAJ7363035.1"/>
    </source>
</evidence>
<comment type="caution">
    <text evidence="1">The sequence shown here is derived from an EMBL/GenBank/DDBJ whole genome shotgun (WGS) entry which is preliminary data.</text>
</comment>